<comment type="caution">
    <text evidence="2">The sequence shown here is derived from an EMBL/GenBank/DDBJ whole genome shotgun (WGS) entry which is preliminary data.</text>
</comment>
<dbReference type="Proteomes" id="UP001285908">
    <property type="component" value="Unassembled WGS sequence"/>
</dbReference>
<protein>
    <submittedName>
        <fullName evidence="2">Uncharacterized protein</fullName>
    </submittedName>
</protein>
<accession>A0AAJ0MU59</accession>
<dbReference type="RefSeq" id="XP_062695957.1">
    <property type="nucleotide sequence ID" value="XM_062838710.1"/>
</dbReference>
<feature type="region of interest" description="Disordered" evidence="1">
    <location>
        <begin position="1"/>
        <end position="67"/>
    </location>
</feature>
<organism evidence="2 3">
    <name type="scientific">Neurospora hispaniola</name>
    <dbReference type="NCBI Taxonomy" id="588809"/>
    <lineage>
        <taxon>Eukaryota</taxon>
        <taxon>Fungi</taxon>
        <taxon>Dikarya</taxon>
        <taxon>Ascomycota</taxon>
        <taxon>Pezizomycotina</taxon>
        <taxon>Sordariomycetes</taxon>
        <taxon>Sordariomycetidae</taxon>
        <taxon>Sordariales</taxon>
        <taxon>Sordariaceae</taxon>
        <taxon>Neurospora</taxon>
    </lineage>
</organism>
<evidence type="ECO:0000313" key="3">
    <source>
        <dbReference type="Proteomes" id="UP001285908"/>
    </source>
</evidence>
<reference evidence="2 3" key="1">
    <citation type="journal article" date="2023" name="Mol. Phylogenet. Evol.">
        <title>Genome-scale phylogeny and comparative genomics of the fungal order Sordariales.</title>
        <authorList>
            <person name="Hensen N."/>
            <person name="Bonometti L."/>
            <person name="Westerberg I."/>
            <person name="Brannstrom I.O."/>
            <person name="Guillou S."/>
            <person name="Cros-Aarteil S."/>
            <person name="Calhoun S."/>
            <person name="Haridas S."/>
            <person name="Kuo A."/>
            <person name="Mondo S."/>
            <person name="Pangilinan J."/>
            <person name="Riley R."/>
            <person name="LaButti K."/>
            <person name="Andreopoulos B."/>
            <person name="Lipzen A."/>
            <person name="Chen C."/>
            <person name="Yan M."/>
            <person name="Daum C."/>
            <person name="Ng V."/>
            <person name="Clum A."/>
            <person name="Steindorff A."/>
            <person name="Ohm R.A."/>
            <person name="Martin F."/>
            <person name="Silar P."/>
            <person name="Natvig D.O."/>
            <person name="Lalanne C."/>
            <person name="Gautier V."/>
            <person name="Ament-Velasquez S.L."/>
            <person name="Kruys A."/>
            <person name="Hutchinson M.I."/>
            <person name="Powell A.J."/>
            <person name="Barry K."/>
            <person name="Miller A.N."/>
            <person name="Grigoriev I.V."/>
            <person name="Debuchy R."/>
            <person name="Gladieux P."/>
            <person name="Hiltunen Thoren M."/>
            <person name="Johannesson H."/>
        </authorList>
    </citation>
    <scope>NUCLEOTIDE SEQUENCE [LARGE SCALE GENOMIC DNA]</scope>
    <source>
        <strain evidence="2 3">FGSC 10403</strain>
    </source>
</reference>
<keyword evidence="3" id="KW-1185">Reference proteome</keyword>
<proteinExistence type="predicted"/>
<dbReference type="EMBL" id="JAULSX010000002">
    <property type="protein sequence ID" value="KAK3497693.1"/>
    <property type="molecule type" value="Genomic_DNA"/>
</dbReference>
<name>A0AAJ0MU59_9PEZI</name>
<feature type="compositionally biased region" description="Polar residues" evidence="1">
    <location>
        <begin position="187"/>
        <end position="200"/>
    </location>
</feature>
<sequence>MLRGQDRAQSTNPIFRGMRLNTGEHAPVWEEENEDMHDSSSRSLLTKGLRKEKEQPTTTKLGPTLPNGEIRKRKRVTFAVPAPIPAKIDQDHLHTMSTIDKLAEAEPQKRPGLNPFTAVGPVSAVSCITKTGPRKPMLLSEVSMNEPSDSRNRMLSDLIRTLDSKNVAPPEQQAVVDAATSMRDMQENQQTSEQGSSSASTEHEEEDTKLISTMDPEDPEDKPRNKWLKIPGQIWRNTTVFLANTVDHLPFYTSLKEKQWQAATRMWQEEANNKRMSVPSTKKKAENSHHTPWLRCDGL</sequence>
<dbReference type="AlphaFoldDB" id="A0AAJ0MU59"/>
<feature type="region of interest" description="Disordered" evidence="1">
    <location>
        <begin position="271"/>
        <end position="291"/>
    </location>
</feature>
<feature type="region of interest" description="Disordered" evidence="1">
    <location>
        <begin position="182"/>
        <end position="225"/>
    </location>
</feature>
<dbReference type="GeneID" id="87876332"/>
<evidence type="ECO:0000256" key="1">
    <source>
        <dbReference type="SAM" id="MobiDB-lite"/>
    </source>
</evidence>
<evidence type="ECO:0000313" key="2">
    <source>
        <dbReference type="EMBL" id="KAK3497693.1"/>
    </source>
</evidence>
<gene>
    <name evidence="2" type="ORF">B0T23DRAFT_402786</name>
</gene>